<keyword evidence="3" id="KW-1185">Reference proteome</keyword>
<evidence type="ECO:0000313" key="3">
    <source>
        <dbReference type="Proteomes" id="UP001345963"/>
    </source>
</evidence>
<protein>
    <submittedName>
        <fullName evidence="2">Uncharacterized protein</fullName>
    </submittedName>
</protein>
<dbReference type="Proteomes" id="UP001345963">
    <property type="component" value="Unassembled WGS sequence"/>
</dbReference>
<name>A0ABU7C9H5_9TELE</name>
<feature type="region of interest" description="Disordered" evidence="1">
    <location>
        <begin position="38"/>
        <end position="58"/>
    </location>
</feature>
<proteinExistence type="predicted"/>
<organism evidence="2 3">
    <name type="scientific">Ataeniobius toweri</name>
    <dbReference type="NCBI Taxonomy" id="208326"/>
    <lineage>
        <taxon>Eukaryota</taxon>
        <taxon>Metazoa</taxon>
        <taxon>Chordata</taxon>
        <taxon>Craniata</taxon>
        <taxon>Vertebrata</taxon>
        <taxon>Euteleostomi</taxon>
        <taxon>Actinopterygii</taxon>
        <taxon>Neopterygii</taxon>
        <taxon>Teleostei</taxon>
        <taxon>Neoteleostei</taxon>
        <taxon>Acanthomorphata</taxon>
        <taxon>Ovalentaria</taxon>
        <taxon>Atherinomorphae</taxon>
        <taxon>Cyprinodontiformes</taxon>
        <taxon>Goodeidae</taxon>
        <taxon>Ataeniobius</taxon>
    </lineage>
</organism>
<dbReference type="EMBL" id="JAHUTI010084296">
    <property type="protein sequence ID" value="MED6259533.1"/>
    <property type="molecule type" value="Genomic_DNA"/>
</dbReference>
<accession>A0ABU7C9H5</accession>
<gene>
    <name evidence="2" type="ORF">ATANTOWER_024690</name>
</gene>
<evidence type="ECO:0000313" key="2">
    <source>
        <dbReference type="EMBL" id="MED6259533.1"/>
    </source>
</evidence>
<feature type="region of interest" description="Disordered" evidence="1">
    <location>
        <begin position="90"/>
        <end position="111"/>
    </location>
</feature>
<evidence type="ECO:0000256" key="1">
    <source>
        <dbReference type="SAM" id="MobiDB-lite"/>
    </source>
</evidence>
<comment type="caution">
    <text evidence="2">The sequence shown here is derived from an EMBL/GenBank/DDBJ whole genome shotgun (WGS) entry which is preliminary data.</text>
</comment>
<feature type="compositionally biased region" description="Basic and acidic residues" evidence="1">
    <location>
        <begin position="38"/>
        <end position="51"/>
    </location>
</feature>
<sequence length="111" mass="12426">MLTVSDEGWRGAAACLCKLTPALPVRLWRKMLRARCQESSETKPETMKMEGEDANLEEPWRSACEDVIRPEPPGQQDVFCKNPGFLQLLSQPKSSHSSPPDKMLDKSGLIL</sequence>
<reference evidence="2 3" key="1">
    <citation type="submission" date="2021-07" db="EMBL/GenBank/DDBJ databases">
        <authorList>
            <person name="Palmer J.M."/>
        </authorList>
    </citation>
    <scope>NUCLEOTIDE SEQUENCE [LARGE SCALE GENOMIC DNA]</scope>
    <source>
        <strain evidence="2 3">AT_MEX2019</strain>
        <tissue evidence="2">Muscle</tissue>
    </source>
</reference>